<feature type="binding site" evidence="9">
    <location>
        <position position="81"/>
    </location>
    <ligand>
        <name>4-amino-2-methyl-5-(diphosphooxymethyl)pyrimidine</name>
        <dbReference type="ChEBI" id="CHEBI:57841"/>
    </ligand>
</feature>
<comment type="catalytic activity">
    <reaction evidence="6 9 10">
        <text>4-methyl-5-(2-phosphooxyethyl)-thiazole + 4-amino-2-methyl-5-(diphosphooxymethyl)pyrimidine + H(+) = thiamine phosphate + diphosphate</text>
        <dbReference type="Rhea" id="RHEA:22328"/>
        <dbReference type="ChEBI" id="CHEBI:15378"/>
        <dbReference type="ChEBI" id="CHEBI:33019"/>
        <dbReference type="ChEBI" id="CHEBI:37575"/>
        <dbReference type="ChEBI" id="CHEBI:57841"/>
        <dbReference type="ChEBI" id="CHEBI:58296"/>
        <dbReference type="EC" id="2.5.1.3"/>
    </reaction>
</comment>
<dbReference type="InterPro" id="IPR036206">
    <property type="entry name" value="ThiamineP_synth_sf"/>
</dbReference>
<proteinExistence type="inferred from homology"/>
<dbReference type="KEGG" id="far:ABE41_007610"/>
<dbReference type="EMBL" id="CP016761">
    <property type="protein sequence ID" value="ANX11872.1"/>
    <property type="molecule type" value="Genomic_DNA"/>
</dbReference>
<dbReference type="PANTHER" id="PTHR20857">
    <property type="entry name" value="THIAMINE-PHOSPHATE PYROPHOSPHORYLASE"/>
    <property type="match status" value="1"/>
</dbReference>
<dbReference type="FunFam" id="3.20.20.70:FF:000096">
    <property type="entry name" value="Thiamine-phosphate synthase"/>
    <property type="match status" value="1"/>
</dbReference>
<dbReference type="EC" id="2.5.1.3" evidence="9"/>
<dbReference type="STRING" id="255247.ABE41_007610"/>
<dbReference type="HAMAP" id="MF_00097">
    <property type="entry name" value="TMP_synthase"/>
    <property type="match status" value="1"/>
</dbReference>
<dbReference type="UniPathway" id="UPA00060">
    <property type="reaction ID" value="UER00141"/>
</dbReference>
<evidence type="ECO:0000256" key="8">
    <source>
        <dbReference type="ARBA" id="ARBA00047883"/>
    </source>
</evidence>
<organism evidence="13 14">
    <name type="scientific">Fictibacillus arsenicus</name>
    <dbReference type="NCBI Taxonomy" id="255247"/>
    <lineage>
        <taxon>Bacteria</taxon>
        <taxon>Bacillati</taxon>
        <taxon>Bacillota</taxon>
        <taxon>Bacilli</taxon>
        <taxon>Bacillales</taxon>
        <taxon>Fictibacillaceae</taxon>
        <taxon>Fictibacillus</taxon>
    </lineage>
</organism>
<dbReference type="NCBIfam" id="TIGR00693">
    <property type="entry name" value="thiE"/>
    <property type="match status" value="1"/>
</dbReference>
<accession>A0A1B1Z331</accession>
<keyword evidence="3 9" id="KW-0479">Metal-binding</keyword>
<dbReference type="InterPro" id="IPR022998">
    <property type="entry name" value="ThiamineP_synth_TenI"/>
</dbReference>
<gene>
    <name evidence="9" type="primary">thiE</name>
    <name evidence="13" type="ORF">ABE41_007610</name>
</gene>
<evidence type="ECO:0000313" key="14">
    <source>
        <dbReference type="Proteomes" id="UP000077412"/>
    </source>
</evidence>
<dbReference type="RefSeq" id="WP_066288371.1">
    <property type="nucleotide sequence ID" value="NZ_CP016761.1"/>
</dbReference>
<evidence type="ECO:0000256" key="7">
    <source>
        <dbReference type="ARBA" id="ARBA00047851"/>
    </source>
</evidence>
<dbReference type="GO" id="GO:0004789">
    <property type="term" value="F:thiamine-phosphate diphosphorylase activity"/>
    <property type="evidence" value="ECO:0007669"/>
    <property type="project" value="UniProtKB-UniRule"/>
</dbReference>
<sequence length="224" mass="23805">MTEILQVNLAHKLSLYFVAGTMNCESPESFHEILLQAVKGGITAFQYREKGAKSLIGENRLEAAKRAKEICRDHGVLFIVNDDLKLMKAVDADGLHVGQTDGSLAFIRKETEGKILGVSAHTLAEAKDAVDHGADYIGAGPIYATVTKPDAQEPVGTGIFQEFRTNEISVPVVGIGGISLDNAASVISAGADGAAIISAISQSQDPFKTSRKLLMDILNAKRGL</sequence>
<dbReference type="GO" id="GO:0005737">
    <property type="term" value="C:cytoplasm"/>
    <property type="evidence" value="ECO:0007669"/>
    <property type="project" value="TreeGrafter"/>
</dbReference>
<feature type="binding site" evidence="9">
    <location>
        <position position="119"/>
    </location>
    <ligand>
        <name>4-amino-2-methyl-5-(diphosphooxymethyl)pyrimidine</name>
        <dbReference type="ChEBI" id="CHEBI:57841"/>
    </ligand>
</feature>
<evidence type="ECO:0000256" key="11">
    <source>
        <dbReference type="RuleBase" id="RU004253"/>
    </source>
</evidence>
<evidence type="ECO:0000313" key="13">
    <source>
        <dbReference type="EMBL" id="ANX11872.1"/>
    </source>
</evidence>
<protein>
    <recommendedName>
        <fullName evidence="9">Thiamine-phosphate synthase</fullName>
        <shortName evidence="9">TP synthase</shortName>
        <shortName evidence="9">TPS</shortName>
        <ecNumber evidence="9">2.5.1.3</ecNumber>
    </recommendedName>
    <alternativeName>
        <fullName evidence="9">Thiamine-phosphate pyrophosphorylase</fullName>
        <shortName evidence="9">TMP pyrophosphorylase</shortName>
        <shortName evidence="9">TMP-PPase</shortName>
    </alternativeName>
</protein>
<dbReference type="GO" id="GO:0000287">
    <property type="term" value="F:magnesium ion binding"/>
    <property type="evidence" value="ECO:0007669"/>
    <property type="project" value="UniProtKB-UniRule"/>
</dbReference>
<dbReference type="PANTHER" id="PTHR20857:SF15">
    <property type="entry name" value="THIAMINE-PHOSPHATE SYNTHASE"/>
    <property type="match status" value="1"/>
</dbReference>
<keyword evidence="5 9" id="KW-0784">Thiamine biosynthesis</keyword>
<evidence type="ECO:0000256" key="5">
    <source>
        <dbReference type="ARBA" id="ARBA00022977"/>
    </source>
</evidence>
<evidence type="ECO:0000256" key="2">
    <source>
        <dbReference type="ARBA" id="ARBA00022679"/>
    </source>
</evidence>
<dbReference type="Gene3D" id="3.20.20.70">
    <property type="entry name" value="Aldolase class I"/>
    <property type="match status" value="1"/>
</dbReference>
<comment type="similarity">
    <text evidence="9 10">Belongs to the thiamine-phosphate synthase family.</text>
</comment>
<feature type="binding site" evidence="9">
    <location>
        <position position="177"/>
    </location>
    <ligand>
        <name>2-[(2R,5Z)-2-carboxy-4-methylthiazol-5(2H)-ylidene]ethyl phosphate</name>
        <dbReference type="ChEBI" id="CHEBI:62899"/>
    </ligand>
</feature>
<dbReference type="InterPro" id="IPR013785">
    <property type="entry name" value="Aldolase_TIM"/>
</dbReference>
<dbReference type="GO" id="GO:0009229">
    <property type="term" value="P:thiamine diphosphate biosynthetic process"/>
    <property type="evidence" value="ECO:0007669"/>
    <property type="project" value="UniProtKB-UniRule"/>
</dbReference>
<evidence type="ECO:0000256" key="1">
    <source>
        <dbReference type="ARBA" id="ARBA00005165"/>
    </source>
</evidence>
<comment type="pathway">
    <text evidence="1 9 11">Cofactor biosynthesis; thiamine diphosphate biosynthesis; thiamine phosphate from 4-amino-2-methyl-5-diphosphomethylpyrimidine and 4-methyl-5-(2-phosphoethyl)-thiazole: step 1/1.</text>
</comment>
<keyword evidence="14" id="KW-1185">Reference proteome</keyword>
<feature type="binding site" evidence="9">
    <location>
        <position position="148"/>
    </location>
    <ligand>
        <name>4-amino-2-methyl-5-(diphosphooxymethyl)pyrimidine</name>
        <dbReference type="ChEBI" id="CHEBI:57841"/>
    </ligand>
</feature>
<comment type="cofactor">
    <cofactor evidence="9">
        <name>Mg(2+)</name>
        <dbReference type="ChEBI" id="CHEBI:18420"/>
    </cofactor>
    <text evidence="9">Binds 1 Mg(2+) ion per subunit.</text>
</comment>
<feature type="binding site" evidence="9">
    <location>
        <begin position="197"/>
        <end position="198"/>
    </location>
    <ligand>
        <name>2-[(2R,5Z)-2-carboxy-4-methylthiazol-5(2H)-ylidene]ethyl phosphate</name>
        <dbReference type="ChEBI" id="CHEBI:62899"/>
    </ligand>
</feature>
<comment type="catalytic activity">
    <reaction evidence="7 9 10">
        <text>2-(2-carboxy-4-methylthiazol-5-yl)ethyl phosphate + 4-amino-2-methyl-5-(diphosphooxymethyl)pyrimidine + 2 H(+) = thiamine phosphate + CO2 + diphosphate</text>
        <dbReference type="Rhea" id="RHEA:47848"/>
        <dbReference type="ChEBI" id="CHEBI:15378"/>
        <dbReference type="ChEBI" id="CHEBI:16526"/>
        <dbReference type="ChEBI" id="CHEBI:33019"/>
        <dbReference type="ChEBI" id="CHEBI:37575"/>
        <dbReference type="ChEBI" id="CHEBI:57841"/>
        <dbReference type="ChEBI" id="CHEBI:62890"/>
        <dbReference type="EC" id="2.5.1.3"/>
    </reaction>
</comment>
<evidence type="ECO:0000256" key="6">
    <source>
        <dbReference type="ARBA" id="ARBA00047334"/>
    </source>
</evidence>
<name>A0A1B1Z331_9BACL</name>
<comment type="function">
    <text evidence="9">Condenses 4-methyl-5-(beta-hydroxyethyl)thiazole monophosphate (THZ-P) and 2-methyl-4-amino-5-hydroxymethyl pyrimidine pyrophosphate (HMP-PP) to form thiamine monophosphate (TMP).</text>
</comment>
<feature type="binding site" evidence="9">
    <location>
        <begin position="145"/>
        <end position="147"/>
    </location>
    <ligand>
        <name>2-[(2R,5Z)-2-carboxy-4-methylthiazol-5(2H)-ylidene]ethyl phosphate</name>
        <dbReference type="ChEBI" id="CHEBI:62899"/>
    </ligand>
</feature>
<keyword evidence="4 9" id="KW-0460">Magnesium</keyword>
<evidence type="ECO:0000256" key="9">
    <source>
        <dbReference type="HAMAP-Rule" id="MF_00097"/>
    </source>
</evidence>
<evidence type="ECO:0000259" key="12">
    <source>
        <dbReference type="Pfam" id="PF02581"/>
    </source>
</evidence>
<evidence type="ECO:0000256" key="4">
    <source>
        <dbReference type="ARBA" id="ARBA00022842"/>
    </source>
</evidence>
<dbReference type="OrthoDB" id="9812206at2"/>
<dbReference type="AlphaFoldDB" id="A0A1B1Z331"/>
<dbReference type="Pfam" id="PF02581">
    <property type="entry name" value="TMP-TENI"/>
    <property type="match status" value="1"/>
</dbReference>
<feature type="binding site" evidence="9">
    <location>
        <position position="101"/>
    </location>
    <ligand>
        <name>Mg(2+)</name>
        <dbReference type="ChEBI" id="CHEBI:18420"/>
    </ligand>
</feature>
<dbReference type="SUPFAM" id="SSF51391">
    <property type="entry name" value="Thiamin phosphate synthase"/>
    <property type="match status" value="1"/>
</dbReference>
<evidence type="ECO:0000256" key="3">
    <source>
        <dbReference type="ARBA" id="ARBA00022723"/>
    </source>
</evidence>
<feature type="binding site" evidence="9">
    <location>
        <position position="82"/>
    </location>
    <ligand>
        <name>Mg(2+)</name>
        <dbReference type="ChEBI" id="CHEBI:18420"/>
    </ligand>
</feature>
<keyword evidence="2 9" id="KW-0808">Transferase</keyword>
<evidence type="ECO:0000256" key="10">
    <source>
        <dbReference type="RuleBase" id="RU003826"/>
    </source>
</evidence>
<comment type="catalytic activity">
    <reaction evidence="8 9 10">
        <text>2-[(2R,5Z)-2-carboxy-4-methylthiazol-5(2H)-ylidene]ethyl phosphate + 4-amino-2-methyl-5-(diphosphooxymethyl)pyrimidine + 2 H(+) = thiamine phosphate + CO2 + diphosphate</text>
        <dbReference type="Rhea" id="RHEA:47844"/>
        <dbReference type="ChEBI" id="CHEBI:15378"/>
        <dbReference type="ChEBI" id="CHEBI:16526"/>
        <dbReference type="ChEBI" id="CHEBI:33019"/>
        <dbReference type="ChEBI" id="CHEBI:37575"/>
        <dbReference type="ChEBI" id="CHEBI:57841"/>
        <dbReference type="ChEBI" id="CHEBI:62899"/>
        <dbReference type="EC" id="2.5.1.3"/>
    </reaction>
</comment>
<dbReference type="CDD" id="cd00564">
    <property type="entry name" value="TMP_TenI"/>
    <property type="match status" value="1"/>
</dbReference>
<dbReference type="Proteomes" id="UP000077412">
    <property type="component" value="Chromosome"/>
</dbReference>
<feature type="binding site" evidence="9">
    <location>
        <begin position="46"/>
        <end position="50"/>
    </location>
    <ligand>
        <name>4-amino-2-methyl-5-(diphosphooxymethyl)pyrimidine</name>
        <dbReference type="ChEBI" id="CHEBI:57841"/>
    </ligand>
</feature>
<dbReference type="GO" id="GO:0009228">
    <property type="term" value="P:thiamine biosynthetic process"/>
    <property type="evidence" value="ECO:0007669"/>
    <property type="project" value="UniProtKB-KW"/>
</dbReference>
<feature type="domain" description="Thiamine phosphate synthase/TenI" evidence="12">
    <location>
        <begin position="15"/>
        <end position="200"/>
    </location>
</feature>
<reference evidence="13 14" key="1">
    <citation type="submission" date="2016-08" db="EMBL/GenBank/DDBJ databases">
        <title>Complete genome sequence of Fictibacillus arsenicus G25-54, a strain with toxicity to nematodes and a potential arsenic-resistance activity.</title>
        <authorList>
            <person name="Zheng Z."/>
        </authorList>
    </citation>
    <scope>NUCLEOTIDE SEQUENCE [LARGE SCALE GENOMIC DNA]</scope>
    <source>
        <strain evidence="13 14">G25-54</strain>
    </source>
</reference>
<dbReference type="InterPro" id="IPR034291">
    <property type="entry name" value="TMP_synthase"/>
</dbReference>